<organism evidence="1 2">
    <name type="scientific">Acaulospora morrowiae</name>
    <dbReference type="NCBI Taxonomy" id="94023"/>
    <lineage>
        <taxon>Eukaryota</taxon>
        <taxon>Fungi</taxon>
        <taxon>Fungi incertae sedis</taxon>
        <taxon>Mucoromycota</taxon>
        <taxon>Glomeromycotina</taxon>
        <taxon>Glomeromycetes</taxon>
        <taxon>Diversisporales</taxon>
        <taxon>Acaulosporaceae</taxon>
        <taxon>Acaulospora</taxon>
    </lineage>
</organism>
<dbReference type="EMBL" id="CAJVPV010042011">
    <property type="protein sequence ID" value="CAG8763202.1"/>
    <property type="molecule type" value="Genomic_DNA"/>
</dbReference>
<comment type="caution">
    <text evidence="1">The sequence shown here is derived from an EMBL/GenBank/DDBJ whole genome shotgun (WGS) entry which is preliminary data.</text>
</comment>
<feature type="non-terminal residue" evidence="1">
    <location>
        <position position="97"/>
    </location>
</feature>
<dbReference type="AlphaFoldDB" id="A0A9N9NRB3"/>
<evidence type="ECO:0000313" key="1">
    <source>
        <dbReference type="EMBL" id="CAG8763202.1"/>
    </source>
</evidence>
<feature type="non-terminal residue" evidence="1">
    <location>
        <position position="1"/>
    </location>
</feature>
<evidence type="ECO:0000313" key="2">
    <source>
        <dbReference type="Proteomes" id="UP000789342"/>
    </source>
</evidence>
<sequence length="97" mass="11160">HYSTISARYLDIITRHPSWSETGKLIETLRFPASSMTAPGYYQVTVMVPSWILESHAQKIGRNYGIKGNQIGAKKSRNGKKREVSRLKRGWYLDYNV</sequence>
<keyword evidence="2" id="KW-1185">Reference proteome</keyword>
<dbReference type="Proteomes" id="UP000789342">
    <property type="component" value="Unassembled WGS sequence"/>
</dbReference>
<reference evidence="1" key="1">
    <citation type="submission" date="2021-06" db="EMBL/GenBank/DDBJ databases">
        <authorList>
            <person name="Kallberg Y."/>
            <person name="Tangrot J."/>
            <person name="Rosling A."/>
        </authorList>
    </citation>
    <scope>NUCLEOTIDE SEQUENCE</scope>
    <source>
        <strain evidence="1">CL551</strain>
    </source>
</reference>
<name>A0A9N9NRB3_9GLOM</name>
<proteinExistence type="predicted"/>
<accession>A0A9N9NRB3</accession>
<protein>
    <submittedName>
        <fullName evidence="1">2887_t:CDS:1</fullName>
    </submittedName>
</protein>
<gene>
    <name evidence="1" type="ORF">AMORRO_LOCUS16078</name>
</gene>